<evidence type="ECO:0000259" key="3">
    <source>
        <dbReference type="Pfam" id="PF23664"/>
    </source>
</evidence>
<feature type="compositionally biased region" description="Low complexity" evidence="1">
    <location>
        <begin position="83"/>
        <end position="99"/>
    </location>
</feature>
<dbReference type="STRING" id="1071378.G0WF90"/>
<gene>
    <name evidence="8" type="primary">NDAI0H02770</name>
    <name evidence="8" type="ordered locus">NDAI_0H02770</name>
</gene>
<evidence type="ECO:0000259" key="5">
    <source>
        <dbReference type="Pfam" id="PF24312"/>
    </source>
</evidence>
<keyword evidence="2" id="KW-0812">Transmembrane</keyword>
<feature type="domain" description="Nucleoporin POM152 immunoglobulin-like" evidence="3">
    <location>
        <begin position="1030"/>
        <end position="1109"/>
    </location>
</feature>
<dbReference type="PANTHER" id="PTHR28206">
    <property type="entry name" value="NUCLEOPORIN POM152"/>
    <property type="match status" value="1"/>
</dbReference>
<feature type="region of interest" description="Disordered" evidence="1">
    <location>
        <begin position="45"/>
        <end position="99"/>
    </location>
</feature>
<dbReference type="HOGENOM" id="CLU_002415_0_0_1"/>
<organism evidence="8 9">
    <name type="scientific">Naumovozyma dairenensis (strain ATCC 10597 / BCRC 20456 / CBS 421 / NBRC 0211 / NRRL Y-12639)</name>
    <name type="common">Saccharomyces dairenensis</name>
    <dbReference type="NCBI Taxonomy" id="1071378"/>
    <lineage>
        <taxon>Eukaryota</taxon>
        <taxon>Fungi</taxon>
        <taxon>Dikarya</taxon>
        <taxon>Ascomycota</taxon>
        <taxon>Saccharomycotina</taxon>
        <taxon>Saccharomycetes</taxon>
        <taxon>Saccharomycetales</taxon>
        <taxon>Saccharomycetaceae</taxon>
        <taxon>Naumovozyma</taxon>
    </lineage>
</organism>
<feature type="domain" description="Nucleoporin POM152 first Ig-like" evidence="6">
    <location>
        <begin position="263"/>
        <end position="392"/>
    </location>
</feature>
<feature type="region of interest" description="Disordered" evidence="1">
    <location>
        <begin position="459"/>
        <end position="478"/>
    </location>
</feature>
<feature type="transmembrane region" description="Helical" evidence="2">
    <location>
        <begin position="158"/>
        <end position="177"/>
    </location>
</feature>
<dbReference type="GO" id="GO:0030474">
    <property type="term" value="P:spindle pole body duplication"/>
    <property type="evidence" value="ECO:0007669"/>
    <property type="project" value="EnsemblFungi"/>
</dbReference>
<dbReference type="Pfam" id="PF24527">
    <property type="entry name" value="Ig-like_Pom152_9"/>
    <property type="match status" value="1"/>
</dbReference>
<evidence type="ECO:0000256" key="1">
    <source>
        <dbReference type="SAM" id="MobiDB-lite"/>
    </source>
</evidence>
<dbReference type="InterPro" id="IPR056543">
    <property type="entry name" value="Ig-like_POM152_9th"/>
</dbReference>
<feature type="domain" description="Nucleoporin POM152 N-terminal transmembrane" evidence="4">
    <location>
        <begin position="113"/>
        <end position="207"/>
    </location>
</feature>
<dbReference type="eggNOG" id="ENOG502QQ5B">
    <property type="taxonomic scope" value="Eukaryota"/>
</dbReference>
<evidence type="ECO:0000259" key="6">
    <source>
        <dbReference type="Pfam" id="PF24519"/>
    </source>
</evidence>
<accession>G0WF90</accession>
<feature type="transmembrane region" description="Helical" evidence="2">
    <location>
        <begin position="119"/>
        <end position="138"/>
    </location>
</feature>
<dbReference type="InterPro" id="IPR056540">
    <property type="entry name" value="TMD_POM152"/>
</dbReference>
<dbReference type="InterPro" id="IPR056542">
    <property type="entry name" value="Ig-like_POM152_1st"/>
</dbReference>
<evidence type="ECO:0008006" key="10">
    <source>
        <dbReference type="Google" id="ProtNLM"/>
    </source>
</evidence>
<sequence length="1444" mass="164078">MENRYNIFNDTPRGDHWMKTYASSSPASPIDIKTQEKDAFSSYNAQTTNNNEHDFTIRSRHPRSSSRSSPDIHYTDHHSSPLNGQNNNNKNSKGNGNNNANIQPLISTDILEVSKQRTLILLLFLLIQGYKIYDLILLKSGLPVPGILFNSSSNFYSRFNFISKYLIIDSMFFYLLPTFNIPKLTFTKWIVIIQIAIMSITTIVLSQEHNFIFISMMITSWKKLYSKELSVTGSTINHRKLMKSSSSSHFKGALTIKILPENTAMLNPLHDSFCLPLDSNLNGYIPNNSLNIPIRINSTQEIQFIQLEYRDLYTNEIQLRNLTKGKNKNSFKIINDPTFLILKDSKLHGDTSKDSTIRYINIPINEIGFYQIKKIVDSKGLSLKILKSHLIVPHCPIASISSPTNSLSKDKCIGDVDSIAIDIQGVPPLKLIYSKIIDGKVYQFEDDNLQPEYFQSPLQYPTSQHTQSKENPNKNIHDKMFDVDSSHLTLHSHSQRQRKRFVFNDNELSDLQWAHNQPVHINLSSIINEKGHYSYRIDKLIDSLGNIIDFSTFSNELLEKFDSIYQFNAHSIPKASLEEHYDPYSPTKTSIFINFEDDDTSNKDNNNNNNSVLESPYNVVLSYTDSNGNKKNLDNITSHLMKYKFDAPYPGAYTLESINSNFCPGVIIGKSDVLVTEPIPPTLKVTSRSIMDECVGQTGLNFDLLFTGIPPYNYNAKIYKMIKDPRTNKIITKLYDTKRLDSKTSRNKFTFIPSQEGDYQIIFDNLTNDLFRDPIQLLPANDYTFKTSMRVKPSARINSKKLTSSSRNDVIKLCLGGHTKIPIDLKGEPPFYLKYDILETMSNKRTTYEVDDINSTSYYLDTPIFNTGGDYILSLVSIKDTSGCLVGLSEPDARIKVRRDIPFASFNQLEEGKIMIREGATVDIALKLNGDPPFKVKYEYRDLNHNLPKVHETVFHSNYKPVLKVSKEGSYKLLEMKDSTCDGTIENGSNEFVNVTFLDKPTFEIKAPSKKGMKVSNEITKLTEFIFKKNDVCQNTETTVGLQLSGSPPFILGYDIMSPNGQVTNNKIQVATRYASIKLPNTEPGEYIATIKELYDSNYGEADLKKLNTFKKLEITVKQMVNPIPEVEFNDPGKTFKACSISTDQSSELKPINLKLLNGKGPYTITFNINHESTSRSDEIVIANITNSYFPYEKLYEGLRLGNHEVTIAKIIDSNGCTNEFVDTNNFNSGYMNNNNNNNLDNKKISISITDVPKIHLLDSSVDYCVGDYVTYQLNGIAPFTIKYEFNDIPLKSQEYTSQFIRLASEAGIISINSIQDSSSQCIVNFNNNEQMIDEYEKLRLEIHPIPSVTVSQGDYVIEDIHEGDQVEVTFSFEGTPPFSLTYVRREEIDGKNDKNKQQVAETHKVSDIMDFEYKIITSLQGTYEAIEISDAYCFVKNDAFFNT</sequence>
<evidence type="ECO:0000256" key="2">
    <source>
        <dbReference type="SAM" id="Phobius"/>
    </source>
</evidence>
<keyword evidence="9" id="KW-1185">Reference proteome</keyword>
<dbReference type="InterPro" id="IPR056544">
    <property type="entry name" value="Ig_POM152"/>
</dbReference>
<dbReference type="GO" id="GO:0005641">
    <property type="term" value="C:nuclear envelope lumen"/>
    <property type="evidence" value="ECO:0007669"/>
    <property type="project" value="EnsemblFungi"/>
</dbReference>
<feature type="compositionally biased region" description="Basic and acidic residues" evidence="1">
    <location>
        <begin position="467"/>
        <end position="478"/>
    </location>
</feature>
<dbReference type="GO" id="GO:0043495">
    <property type="term" value="F:protein-membrane adaptor activity"/>
    <property type="evidence" value="ECO:0007669"/>
    <property type="project" value="EnsemblFungi"/>
</dbReference>
<dbReference type="Pfam" id="PF23664">
    <property type="entry name" value="Ig_Pom152"/>
    <property type="match status" value="2"/>
</dbReference>
<reference evidence="8 9" key="1">
    <citation type="journal article" date="2011" name="Proc. Natl. Acad. Sci. U.S.A.">
        <title>Evolutionary erosion of yeast sex chromosomes by mating-type switching accidents.</title>
        <authorList>
            <person name="Gordon J.L."/>
            <person name="Armisen D."/>
            <person name="Proux-Wera E."/>
            <person name="Oheigeartaigh S.S."/>
            <person name="Byrne K.P."/>
            <person name="Wolfe K.H."/>
        </authorList>
    </citation>
    <scope>NUCLEOTIDE SEQUENCE [LARGE SCALE GENOMIC DNA]</scope>
    <source>
        <strain evidence="9">ATCC 10597 / BCRC 20456 / CBS 421 / NBRC 0211 / NRRL Y-12639</strain>
    </source>
</reference>
<dbReference type="PANTHER" id="PTHR28206:SF1">
    <property type="entry name" value="NUCLEOPORIN POM152"/>
    <property type="match status" value="1"/>
</dbReference>
<dbReference type="EMBL" id="HE580274">
    <property type="protein sequence ID" value="CCD26451.1"/>
    <property type="molecule type" value="Genomic_DNA"/>
</dbReference>
<dbReference type="KEGG" id="ndi:NDAI_0H02770"/>
<dbReference type="Pfam" id="PF24097">
    <property type="entry name" value="TMD_POM152"/>
    <property type="match status" value="1"/>
</dbReference>
<dbReference type="Pfam" id="PF24519">
    <property type="entry name" value="Ig-like_Pom152_1"/>
    <property type="match status" value="1"/>
</dbReference>
<protein>
    <recommendedName>
        <fullName evidence="10">Nucleoporin POM152</fullName>
    </recommendedName>
</protein>
<name>G0WF90_NAUDC</name>
<feature type="domain" description="Nucleoporin POM152 ninth Ig-like" evidence="7">
    <location>
        <begin position="1253"/>
        <end position="1326"/>
    </location>
</feature>
<dbReference type="GeneID" id="11495982"/>
<proteinExistence type="predicted"/>
<evidence type="ECO:0000313" key="8">
    <source>
        <dbReference type="EMBL" id="CCD26451.1"/>
    </source>
</evidence>
<evidence type="ECO:0000259" key="4">
    <source>
        <dbReference type="Pfam" id="PF24097"/>
    </source>
</evidence>
<feature type="region of interest" description="Disordered" evidence="1">
    <location>
        <begin position="1"/>
        <end position="30"/>
    </location>
</feature>
<dbReference type="GO" id="GO:0070762">
    <property type="term" value="C:nuclear pore transmembrane ring"/>
    <property type="evidence" value="ECO:0007669"/>
    <property type="project" value="EnsemblFungi"/>
</dbReference>
<dbReference type="Proteomes" id="UP000000689">
    <property type="component" value="Chromosome 8"/>
</dbReference>
<dbReference type="InterPro" id="IPR037701">
    <property type="entry name" value="Pom152"/>
</dbReference>
<dbReference type="GO" id="GO:0006606">
    <property type="term" value="P:protein import into nucleus"/>
    <property type="evidence" value="ECO:0007669"/>
    <property type="project" value="EnsemblFungi"/>
</dbReference>
<dbReference type="InterPro" id="IPR056541">
    <property type="entry name" value="Ig-like_POM152"/>
</dbReference>
<dbReference type="GO" id="GO:0017056">
    <property type="term" value="F:structural constituent of nuclear pore"/>
    <property type="evidence" value="ECO:0007669"/>
    <property type="project" value="EnsemblFungi"/>
</dbReference>
<evidence type="ECO:0000259" key="7">
    <source>
        <dbReference type="Pfam" id="PF24527"/>
    </source>
</evidence>
<dbReference type="GO" id="GO:0006999">
    <property type="term" value="P:nuclear pore organization"/>
    <property type="evidence" value="ECO:0007669"/>
    <property type="project" value="EnsemblFungi"/>
</dbReference>
<evidence type="ECO:0000313" key="9">
    <source>
        <dbReference type="Proteomes" id="UP000000689"/>
    </source>
</evidence>
<dbReference type="RefSeq" id="XP_003671694.1">
    <property type="nucleotide sequence ID" value="XM_003671646.1"/>
</dbReference>
<dbReference type="OrthoDB" id="5529162at2759"/>
<feature type="transmembrane region" description="Helical" evidence="2">
    <location>
        <begin position="189"/>
        <end position="206"/>
    </location>
</feature>
<feature type="domain" description="Nucleoporin POM152 immunoglobulin-like" evidence="3">
    <location>
        <begin position="678"/>
        <end position="791"/>
    </location>
</feature>
<keyword evidence="2" id="KW-0472">Membrane</keyword>
<dbReference type="Pfam" id="PF24312">
    <property type="entry name" value="Ig-like_POM152"/>
    <property type="match status" value="1"/>
</dbReference>
<feature type="domain" description="Nucleoporin POM152 Ig-like" evidence="5">
    <location>
        <begin position="902"/>
        <end position="990"/>
    </location>
</feature>
<keyword evidence="2" id="KW-1133">Transmembrane helix</keyword>
<dbReference type="OMA" id="SAKMNPF"/>